<comment type="caution">
    <text evidence="17">The sequence shown here is derived from an EMBL/GenBank/DDBJ whole genome shotgun (WGS) entry which is preliminary data.</text>
</comment>
<keyword evidence="7" id="KW-0479">Metal-binding</keyword>
<evidence type="ECO:0000256" key="2">
    <source>
        <dbReference type="ARBA" id="ARBA00004127"/>
    </source>
</evidence>
<evidence type="ECO:0000256" key="11">
    <source>
        <dbReference type="ARBA" id="ARBA00022989"/>
    </source>
</evidence>
<evidence type="ECO:0000256" key="9">
    <source>
        <dbReference type="ARBA" id="ARBA00022786"/>
    </source>
</evidence>
<evidence type="ECO:0000256" key="8">
    <source>
        <dbReference type="ARBA" id="ARBA00022771"/>
    </source>
</evidence>
<comment type="pathway">
    <text evidence="3">Protein modification; protein ubiquitination.</text>
</comment>
<sequence>MLLAIGVIVWCWGLLSRRQMQRSLGMLKGRCRVLFRDLKVFLLRPPVPSAPPPTFIPMNGHSTESHANGVRGAGSFADNNNTLTRAPRLEGSTVPPTGGAIGPGEGRIAKGWSATAARQSGTLDCSSSSDDCSKEKSDERLSLTSFTDSGFRTPLCRICFQGPEQRSDQKLMGEVAPWPQGPDYHSRGRAGLQDYLSGIGELLSPCRCSGSVRCTHQPCLIKWISERGSWTCELCNYKYQVIAISTKNPLQWQTISLTVIEKVQITAAILGSLFLIASISWLIWSSISPSAKWQRQDLLFQICYGMYGFMDVVCIALIFHEGPSVFRIFNRWQAVNQQWKVLNYDKIKDSEDQKSCTCPRTLSLPTQGANGVAGGTTSPSSSSLMAAVAATAPISATAPTMTATTTAGLMTQDSSDQSNPSLPDHHCAYNILHLLSHLRQQEPRGQPSSSSNRELVMRVTTV</sequence>
<keyword evidence="6 14" id="KW-0812">Transmembrane</keyword>
<evidence type="ECO:0000256" key="4">
    <source>
        <dbReference type="ARBA" id="ARBA00012483"/>
    </source>
</evidence>
<evidence type="ECO:0000256" key="6">
    <source>
        <dbReference type="ARBA" id="ARBA00022692"/>
    </source>
</evidence>
<keyword evidence="10" id="KW-0862">Zinc</keyword>
<dbReference type="Gene3D" id="3.30.40.10">
    <property type="entry name" value="Zinc/RING finger domain, C3HC4 (zinc finger)"/>
    <property type="match status" value="1"/>
</dbReference>
<dbReference type="AlphaFoldDB" id="A0A8T2NJF5"/>
<keyword evidence="18" id="KW-1185">Reference proteome</keyword>
<dbReference type="GO" id="GO:0016567">
    <property type="term" value="P:protein ubiquitination"/>
    <property type="evidence" value="ECO:0007669"/>
    <property type="project" value="InterPro"/>
</dbReference>
<keyword evidence="11 14" id="KW-1133">Transmembrane helix</keyword>
<dbReference type="GO" id="GO:0012505">
    <property type="term" value="C:endomembrane system"/>
    <property type="evidence" value="ECO:0007669"/>
    <property type="project" value="UniProtKB-SubCell"/>
</dbReference>
<dbReference type="SMART" id="SM00744">
    <property type="entry name" value="RINGv"/>
    <property type="match status" value="1"/>
</dbReference>
<feature type="transmembrane region" description="Helical" evidence="14">
    <location>
        <begin position="298"/>
        <end position="319"/>
    </location>
</feature>
<dbReference type="Pfam" id="PF12906">
    <property type="entry name" value="RINGv"/>
    <property type="match status" value="1"/>
</dbReference>
<evidence type="ECO:0000313" key="17">
    <source>
        <dbReference type="EMBL" id="KAG9340833.1"/>
    </source>
</evidence>
<protein>
    <recommendedName>
        <fullName evidence="4">RING-type E3 ubiquitin transferase</fullName>
        <ecNumber evidence="4">2.3.2.27</ecNumber>
    </recommendedName>
</protein>
<dbReference type="EC" id="2.3.2.27" evidence="4"/>
<comment type="catalytic activity">
    <reaction evidence="1">
        <text>S-ubiquitinyl-[E2 ubiquitin-conjugating enzyme]-L-cysteine + [acceptor protein]-L-lysine = [E2 ubiquitin-conjugating enzyme]-L-cysteine + N(6)-ubiquitinyl-[acceptor protein]-L-lysine.</text>
        <dbReference type="EC" id="2.3.2.27"/>
    </reaction>
</comment>
<evidence type="ECO:0000256" key="3">
    <source>
        <dbReference type="ARBA" id="ARBA00004906"/>
    </source>
</evidence>
<dbReference type="InterPro" id="IPR011016">
    <property type="entry name" value="Znf_RING-CH"/>
</dbReference>
<evidence type="ECO:0000256" key="1">
    <source>
        <dbReference type="ARBA" id="ARBA00000900"/>
    </source>
</evidence>
<dbReference type="SUPFAM" id="SSF57850">
    <property type="entry name" value="RING/U-box"/>
    <property type="match status" value="1"/>
</dbReference>
<feature type="domain" description="RING-CH-type" evidence="16">
    <location>
        <begin position="148"/>
        <end position="242"/>
    </location>
</feature>
<keyword evidence="9" id="KW-0833">Ubl conjugation pathway</keyword>
<dbReference type="PANTHER" id="PTHR46053:SF3">
    <property type="entry name" value="E3 UBIQUITIN-PROTEIN LIGASE MARCHF4"/>
    <property type="match status" value="1"/>
</dbReference>
<dbReference type="EMBL" id="JAFBMS010000039">
    <property type="protein sequence ID" value="KAG9340833.1"/>
    <property type="molecule type" value="Genomic_DNA"/>
</dbReference>
<comment type="subcellular location">
    <subcellularLocation>
        <location evidence="2">Endomembrane system</location>
        <topology evidence="2">Multi-pass membrane protein</topology>
    </subcellularLocation>
</comment>
<evidence type="ECO:0000256" key="14">
    <source>
        <dbReference type="SAM" id="Phobius"/>
    </source>
</evidence>
<evidence type="ECO:0000256" key="5">
    <source>
        <dbReference type="ARBA" id="ARBA00022679"/>
    </source>
</evidence>
<evidence type="ECO:0000256" key="13">
    <source>
        <dbReference type="SAM" id="MobiDB-lite"/>
    </source>
</evidence>
<dbReference type="GO" id="GO:0008270">
    <property type="term" value="F:zinc ion binding"/>
    <property type="evidence" value="ECO:0007669"/>
    <property type="project" value="UniProtKB-KW"/>
</dbReference>
<dbReference type="PROSITE" id="PS51292">
    <property type="entry name" value="ZF_RING_CH"/>
    <property type="match status" value="1"/>
</dbReference>
<keyword evidence="15" id="KW-0732">Signal</keyword>
<feature type="region of interest" description="Disordered" evidence="13">
    <location>
        <begin position="85"/>
        <end position="107"/>
    </location>
</feature>
<evidence type="ECO:0000256" key="15">
    <source>
        <dbReference type="SAM" id="SignalP"/>
    </source>
</evidence>
<reference evidence="17" key="1">
    <citation type="thesis" date="2021" institute="BYU ScholarsArchive" country="Provo, UT, USA">
        <title>Applications of and Algorithms for Genome Assembly and Genomic Analyses with an Emphasis on Marine Teleosts.</title>
        <authorList>
            <person name="Pickett B.D."/>
        </authorList>
    </citation>
    <scope>NUCLEOTIDE SEQUENCE</scope>
    <source>
        <strain evidence="17">HI-2016</strain>
    </source>
</reference>
<dbReference type="Proteomes" id="UP000824540">
    <property type="component" value="Unassembled WGS sequence"/>
</dbReference>
<dbReference type="PANTHER" id="PTHR46053">
    <property type="entry name" value="E3 UBIQUITIN-PROTEIN LIGASE MARCH4-LIKE"/>
    <property type="match status" value="1"/>
</dbReference>
<dbReference type="InterPro" id="IPR013083">
    <property type="entry name" value="Znf_RING/FYVE/PHD"/>
</dbReference>
<proteinExistence type="predicted"/>
<feature type="transmembrane region" description="Helical" evidence="14">
    <location>
        <begin position="265"/>
        <end position="286"/>
    </location>
</feature>
<evidence type="ECO:0000259" key="16">
    <source>
        <dbReference type="PROSITE" id="PS51292"/>
    </source>
</evidence>
<feature type="chain" id="PRO_5035938005" description="RING-type E3 ubiquitin transferase" evidence="15">
    <location>
        <begin position="18"/>
        <end position="462"/>
    </location>
</feature>
<feature type="region of interest" description="Disordered" evidence="13">
    <location>
        <begin position="440"/>
        <end position="462"/>
    </location>
</feature>
<keyword evidence="5" id="KW-0808">Transferase</keyword>
<name>A0A8T2NJF5_9TELE</name>
<keyword evidence="12 14" id="KW-0472">Membrane</keyword>
<keyword evidence="8" id="KW-0863">Zinc-finger</keyword>
<organism evidence="17 18">
    <name type="scientific">Albula glossodonta</name>
    <name type="common">roundjaw bonefish</name>
    <dbReference type="NCBI Taxonomy" id="121402"/>
    <lineage>
        <taxon>Eukaryota</taxon>
        <taxon>Metazoa</taxon>
        <taxon>Chordata</taxon>
        <taxon>Craniata</taxon>
        <taxon>Vertebrata</taxon>
        <taxon>Euteleostomi</taxon>
        <taxon>Actinopterygii</taxon>
        <taxon>Neopterygii</taxon>
        <taxon>Teleostei</taxon>
        <taxon>Albuliformes</taxon>
        <taxon>Albulidae</taxon>
        <taxon>Albula</taxon>
    </lineage>
</organism>
<evidence type="ECO:0000256" key="10">
    <source>
        <dbReference type="ARBA" id="ARBA00022833"/>
    </source>
</evidence>
<dbReference type="GO" id="GO:0061630">
    <property type="term" value="F:ubiquitin protein ligase activity"/>
    <property type="evidence" value="ECO:0007669"/>
    <property type="project" value="UniProtKB-EC"/>
</dbReference>
<dbReference type="OrthoDB" id="264354at2759"/>
<evidence type="ECO:0000313" key="18">
    <source>
        <dbReference type="Proteomes" id="UP000824540"/>
    </source>
</evidence>
<accession>A0A8T2NJF5</accession>
<dbReference type="InterPro" id="IPR046356">
    <property type="entry name" value="MARCHF4/9/11"/>
</dbReference>
<evidence type="ECO:0000256" key="12">
    <source>
        <dbReference type="ARBA" id="ARBA00023136"/>
    </source>
</evidence>
<gene>
    <name evidence="17" type="ORF">JZ751_020025</name>
</gene>
<evidence type="ECO:0000256" key="7">
    <source>
        <dbReference type="ARBA" id="ARBA00022723"/>
    </source>
</evidence>
<feature type="signal peptide" evidence="15">
    <location>
        <begin position="1"/>
        <end position="17"/>
    </location>
</feature>